<evidence type="ECO:0000256" key="1">
    <source>
        <dbReference type="SAM" id="MobiDB-lite"/>
    </source>
</evidence>
<evidence type="ECO:0000256" key="2">
    <source>
        <dbReference type="SAM" id="SignalP"/>
    </source>
</evidence>
<dbReference type="AlphaFoldDB" id="A0A4Y3KQ90"/>
<comment type="caution">
    <text evidence="4">The sequence shown here is derived from an EMBL/GenBank/DDBJ whole genome shotgun (WGS) entry which is preliminary data.</text>
</comment>
<evidence type="ECO:0000313" key="5">
    <source>
        <dbReference type="Proteomes" id="UP000320461"/>
    </source>
</evidence>
<protein>
    <recommendedName>
        <fullName evidence="3">DUF6318 domain-containing protein</fullName>
    </recommendedName>
</protein>
<dbReference type="Pfam" id="PF19843">
    <property type="entry name" value="DUF6318"/>
    <property type="match status" value="1"/>
</dbReference>
<dbReference type="OrthoDB" id="5148029at2"/>
<dbReference type="PROSITE" id="PS51257">
    <property type="entry name" value="PROKAR_LIPOPROTEIN"/>
    <property type="match status" value="1"/>
</dbReference>
<keyword evidence="2" id="KW-0732">Signal</keyword>
<dbReference type="InterPro" id="IPR046281">
    <property type="entry name" value="DUF6318"/>
</dbReference>
<keyword evidence="5" id="KW-1185">Reference proteome</keyword>
<organism evidence="4 5">
    <name type="scientific">Cellulomonas gelida</name>
    <dbReference type="NCBI Taxonomy" id="1712"/>
    <lineage>
        <taxon>Bacteria</taxon>
        <taxon>Bacillati</taxon>
        <taxon>Actinomycetota</taxon>
        <taxon>Actinomycetes</taxon>
        <taxon>Micrococcales</taxon>
        <taxon>Cellulomonadaceae</taxon>
        <taxon>Cellulomonas</taxon>
    </lineage>
</organism>
<evidence type="ECO:0000313" key="4">
    <source>
        <dbReference type="EMBL" id="GEA85544.1"/>
    </source>
</evidence>
<name>A0A4Y3KQ90_9CELL</name>
<accession>A0A4Y3KQ90</accession>
<dbReference type="EMBL" id="BJLQ01000038">
    <property type="protein sequence ID" value="GEA85544.1"/>
    <property type="molecule type" value="Genomic_DNA"/>
</dbReference>
<sequence>MSDLGRFGAMRHPKLVAAVTLAGALVVIAGCDSSTPTADPTTARPSATVSASPERPPTPATSPTPDIEEFDATTPPERPSGLDGPPSEETAAQVGVFYISLLPYVFATGDREDWDGLATANCTWCAKVSAFVRDEQSAGKYRVGGEIEVVDVQGFDNGDGKYLAVVRVSEQPSKVLDASGKVVEEYEAPQEAKMQVGLLWTGDSWAVDGVAVDTEGSS</sequence>
<dbReference type="RefSeq" id="WP_141371444.1">
    <property type="nucleotide sequence ID" value="NZ_BJLQ01000038.1"/>
</dbReference>
<evidence type="ECO:0000259" key="3">
    <source>
        <dbReference type="Pfam" id="PF19843"/>
    </source>
</evidence>
<proteinExistence type="predicted"/>
<feature type="region of interest" description="Disordered" evidence="1">
    <location>
        <begin position="32"/>
        <end position="88"/>
    </location>
</feature>
<reference evidence="4 5" key="1">
    <citation type="submission" date="2019-06" db="EMBL/GenBank/DDBJ databases">
        <title>Whole genome shotgun sequence of Cellulomonas gelida NBRC 3748.</title>
        <authorList>
            <person name="Hosoyama A."/>
            <person name="Uohara A."/>
            <person name="Ohji S."/>
            <person name="Ichikawa N."/>
        </authorList>
    </citation>
    <scope>NUCLEOTIDE SEQUENCE [LARGE SCALE GENOMIC DNA]</scope>
    <source>
        <strain evidence="4 5">NBRC 3748</strain>
    </source>
</reference>
<feature type="compositionally biased region" description="Polar residues" evidence="1">
    <location>
        <begin position="32"/>
        <end position="51"/>
    </location>
</feature>
<feature type="signal peptide" evidence="2">
    <location>
        <begin position="1"/>
        <end position="29"/>
    </location>
</feature>
<dbReference type="Proteomes" id="UP000320461">
    <property type="component" value="Unassembled WGS sequence"/>
</dbReference>
<feature type="chain" id="PRO_5038774127" description="DUF6318 domain-containing protein" evidence="2">
    <location>
        <begin position="30"/>
        <end position="218"/>
    </location>
</feature>
<gene>
    <name evidence="4" type="ORF">CGE01nite_27950</name>
</gene>
<feature type="domain" description="DUF6318" evidence="3">
    <location>
        <begin position="87"/>
        <end position="209"/>
    </location>
</feature>